<feature type="transmembrane region" description="Helical" evidence="8">
    <location>
        <begin position="295"/>
        <end position="316"/>
    </location>
</feature>
<dbReference type="Pfam" id="PF01032">
    <property type="entry name" value="FecCD"/>
    <property type="match status" value="1"/>
</dbReference>
<reference evidence="9 10" key="1">
    <citation type="submission" date="2018-09" db="EMBL/GenBank/DDBJ databases">
        <title>Paenibacillus SK2017-BO5.</title>
        <authorList>
            <person name="Piskunova J.V."/>
            <person name="Dubiley S.A."/>
            <person name="Severinov K.V."/>
        </authorList>
    </citation>
    <scope>NUCLEOTIDE SEQUENCE [LARGE SCALE GENOMIC DNA]</scope>
    <source>
        <strain evidence="9 10">BO5</strain>
    </source>
</reference>
<evidence type="ECO:0000256" key="5">
    <source>
        <dbReference type="ARBA" id="ARBA00022692"/>
    </source>
</evidence>
<feature type="transmembrane region" description="Helical" evidence="8">
    <location>
        <begin position="111"/>
        <end position="130"/>
    </location>
</feature>
<keyword evidence="6 8" id="KW-1133">Transmembrane helix</keyword>
<keyword evidence="4" id="KW-1003">Cell membrane</keyword>
<dbReference type="PANTHER" id="PTHR30472">
    <property type="entry name" value="FERRIC ENTEROBACTIN TRANSPORT SYSTEM PERMEASE PROTEIN"/>
    <property type="match status" value="1"/>
</dbReference>
<feature type="transmembrane region" description="Helical" evidence="8">
    <location>
        <begin position="211"/>
        <end position="231"/>
    </location>
</feature>
<feature type="transmembrane region" description="Helical" evidence="8">
    <location>
        <begin position="328"/>
        <end position="345"/>
    </location>
</feature>
<feature type="transmembrane region" description="Helical" evidence="8">
    <location>
        <begin position="82"/>
        <end position="99"/>
    </location>
</feature>
<evidence type="ECO:0000256" key="7">
    <source>
        <dbReference type="ARBA" id="ARBA00023136"/>
    </source>
</evidence>
<dbReference type="PANTHER" id="PTHR30472:SF58">
    <property type="entry name" value="IRON(3+)-HYDROXAMATE IMPORT SYSTEM PERMEASE PROTEIN FHUB"/>
    <property type="match status" value="1"/>
</dbReference>
<keyword evidence="5 8" id="KW-0812">Transmembrane</keyword>
<keyword evidence="3" id="KW-0813">Transport</keyword>
<comment type="similarity">
    <text evidence="2">Belongs to the binding-protein-dependent transport system permease family. FecCD subfamily.</text>
</comment>
<evidence type="ECO:0000313" key="9">
    <source>
        <dbReference type="EMBL" id="RJG25138.1"/>
    </source>
</evidence>
<gene>
    <name evidence="9" type="ORF">DQX05_06595</name>
</gene>
<dbReference type="RefSeq" id="WP_119791999.1">
    <property type="nucleotide sequence ID" value="NZ_QYZD01000004.1"/>
</dbReference>
<dbReference type="InterPro" id="IPR037294">
    <property type="entry name" value="ABC_BtuC-like"/>
</dbReference>
<evidence type="ECO:0000256" key="3">
    <source>
        <dbReference type="ARBA" id="ARBA00022448"/>
    </source>
</evidence>
<dbReference type="GO" id="GO:0033214">
    <property type="term" value="P:siderophore-iron import into cell"/>
    <property type="evidence" value="ECO:0007669"/>
    <property type="project" value="TreeGrafter"/>
</dbReference>
<dbReference type="FunFam" id="1.10.3470.10:FF:000001">
    <property type="entry name" value="Vitamin B12 ABC transporter permease BtuC"/>
    <property type="match status" value="1"/>
</dbReference>
<dbReference type="GO" id="GO:0005886">
    <property type="term" value="C:plasma membrane"/>
    <property type="evidence" value="ECO:0007669"/>
    <property type="project" value="UniProtKB-SubCell"/>
</dbReference>
<feature type="transmembrane region" description="Helical" evidence="8">
    <location>
        <begin position="252"/>
        <end position="283"/>
    </location>
</feature>
<evidence type="ECO:0000256" key="2">
    <source>
        <dbReference type="ARBA" id="ARBA00007935"/>
    </source>
</evidence>
<sequence length="351" mass="36969">MNQVANVLRKETVPEEVEFRSRPWAGVIMIIGGLIALAFGLVLSISFGAADIKFATVWEAIFRFNPNVTQHQIIQELRLPRVLGGAMVGACFAVAGAIMQGMTRNPLADSGLLGLNAGAGFMMAICFAFFPGLPFMYLILYGFLGAGLGAGLIYGIGSLAKGGLTPGRLVLAGAALSALLSALSEGIALYFKIGQDLAFWYAGGVAGTKWFQLKIMFPWIAAALIGAIAISRSITMLSLGDEIAKGLGQRTGLVKLAGTIIVLILAGAAVSVVGAVGFVGLIIPHLARYLVGVDYRWIIPCSAVLGSLLVVFADLAARMINPPFETPVGALIALIGVPFFLFLARKERREL</sequence>
<evidence type="ECO:0000313" key="10">
    <source>
        <dbReference type="Proteomes" id="UP000266177"/>
    </source>
</evidence>
<dbReference type="OrthoDB" id="9811721at2"/>
<keyword evidence="7 8" id="KW-0472">Membrane</keyword>
<accession>A0A3A3GKH5</accession>
<comment type="caution">
    <text evidence="9">The sequence shown here is derived from an EMBL/GenBank/DDBJ whole genome shotgun (WGS) entry which is preliminary data.</text>
</comment>
<feature type="transmembrane region" description="Helical" evidence="8">
    <location>
        <begin position="169"/>
        <end position="191"/>
    </location>
</feature>
<protein>
    <submittedName>
        <fullName evidence="9">Iron ABC transporter permease</fullName>
    </submittedName>
</protein>
<comment type="subcellular location">
    <subcellularLocation>
        <location evidence="1">Cell membrane</location>
        <topology evidence="1">Multi-pass membrane protein</topology>
    </subcellularLocation>
</comment>
<feature type="transmembrane region" description="Helical" evidence="8">
    <location>
        <begin position="24"/>
        <end position="49"/>
    </location>
</feature>
<feature type="transmembrane region" description="Helical" evidence="8">
    <location>
        <begin position="136"/>
        <end position="157"/>
    </location>
</feature>
<dbReference type="SUPFAM" id="SSF81345">
    <property type="entry name" value="ABC transporter involved in vitamin B12 uptake, BtuC"/>
    <property type="match status" value="1"/>
</dbReference>
<dbReference type="GO" id="GO:0022857">
    <property type="term" value="F:transmembrane transporter activity"/>
    <property type="evidence" value="ECO:0007669"/>
    <property type="project" value="InterPro"/>
</dbReference>
<evidence type="ECO:0000256" key="6">
    <source>
        <dbReference type="ARBA" id="ARBA00022989"/>
    </source>
</evidence>
<proteinExistence type="inferred from homology"/>
<evidence type="ECO:0000256" key="4">
    <source>
        <dbReference type="ARBA" id="ARBA00022475"/>
    </source>
</evidence>
<dbReference type="EMBL" id="QYZD01000004">
    <property type="protein sequence ID" value="RJG25138.1"/>
    <property type="molecule type" value="Genomic_DNA"/>
</dbReference>
<dbReference type="AlphaFoldDB" id="A0A3A3GKH5"/>
<dbReference type="CDD" id="cd06550">
    <property type="entry name" value="TM_ABC_iron-siderophores_like"/>
    <property type="match status" value="1"/>
</dbReference>
<dbReference type="InterPro" id="IPR000522">
    <property type="entry name" value="ABC_transptr_permease_BtuC"/>
</dbReference>
<organism evidence="9 10">
    <name type="scientific">Paenibacillus thiaminolyticus</name>
    <name type="common">Bacillus thiaminolyticus</name>
    <dbReference type="NCBI Taxonomy" id="49283"/>
    <lineage>
        <taxon>Bacteria</taxon>
        <taxon>Bacillati</taxon>
        <taxon>Bacillota</taxon>
        <taxon>Bacilli</taxon>
        <taxon>Bacillales</taxon>
        <taxon>Paenibacillaceae</taxon>
        <taxon>Paenibacillus</taxon>
    </lineage>
</organism>
<evidence type="ECO:0000256" key="1">
    <source>
        <dbReference type="ARBA" id="ARBA00004651"/>
    </source>
</evidence>
<dbReference type="Gene3D" id="1.10.3470.10">
    <property type="entry name" value="ABC transporter involved in vitamin B12 uptake, BtuC"/>
    <property type="match status" value="1"/>
</dbReference>
<dbReference type="Proteomes" id="UP000266177">
    <property type="component" value="Unassembled WGS sequence"/>
</dbReference>
<evidence type="ECO:0000256" key="8">
    <source>
        <dbReference type="SAM" id="Phobius"/>
    </source>
</evidence>
<name>A0A3A3GKH5_PANTH</name>